<evidence type="ECO:0000313" key="1">
    <source>
        <dbReference type="EMBL" id="QBF29172.1"/>
    </source>
</evidence>
<dbReference type="EMBL" id="MF431616">
    <property type="protein sequence ID" value="QBF29172.1"/>
    <property type="molecule type" value="Genomic_DNA"/>
</dbReference>
<sequence length="237" mass="26756">MTQSILSDMDSEGVNTISDTVEAMQVASVIEDTYYNIISARDIPEHRQLVKLVSLSDNTKPTHFTYPSNTRKLEEIRYNVSTTATSDYAVISYVEPMEFLNRMQETAGNTVAVKDVAGGTDIYVRNDVQPSYYTSFDDDHIVMNSFNVSVESTLSSSKTRAFGYILPTFSQTDSFEPDIDDVMLSYLLAEAKSVCFSLFKSGSDPKVEQTARRLKSYVQNDQFKTKKQNARPNYGRR</sequence>
<name>A0A411MQN5_9CAUD</name>
<reference evidence="2" key="1">
    <citation type="submission" date="2017-07" db="EMBL/GenBank/DDBJ databases">
        <title>Cobaviruses - a newly discovered phage group infecting protist-associated Rhodobacteraceae is ubiquitous in highly productive marine areas.</title>
        <authorList>
            <person name="Bischoff V."/>
            <person name="Bunk B."/>
            <person name="Meier-Kolthoff J."/>
            <person name="Sproer C."/>
            <person name="Poehlein A."/>
            <person name="Dogs M."/>
            <person name="Daniel R."/>
            <person name="Overmann J."/>
            <person name="Goker M."/>
            <person name="Simon M."/>
            <person name="Brinkhoff T."/>
            <person name="Moraru C."/>
        </authorList>
    </citation>
    <scope>NUCLEOTIDE SEQUENCE [LARGE SCALE GENOMIC DNA]</scope>
</reference>
<dbReference type="Proteomes" id="UP000273515">
    <property type="component" value="Segment"/>
</dbReference>
<proteinExistence type="predicted"/>
<evidence type="ECO:0000313" key="2">
    <source>
        <dbReference type="Proteomes" id="UP000273515"/>
    </source>
</evidence>
<protein>
    <submittedName>
        <fullName evidence="1">Tubular protein A</fullName>
    </submittedName>
</protein>
<organism evidence="1 2">
    <name type="scientific">Lentibacter phage vB_LenP_ICBM2</name>
    <dbReference type="NCBI Taxonomy" id="2847823"/>
    <lineage>
        <taxon>Viruses</taxon>
        <taxon>Duplodnaviria</taxon>
        <taxon>Heunggongvirae</taxon>
        <taxon>Uroviricota</taxon>
        <taxon>Caudoviricetes</taxon>
        <taxon>Zobellviridae</taxon>
        <taxon>Cobavirinae</taxon>
        <taxon>Veravirus</taxon>
        <taxon>Veravirus septentrionalis</taxon>
    </lineage>
</organism>
<keyword evidence="2" id="KW-1185">Reference proteome</keyword>
<accession>A0A411MQN5</accession>
<gene>
    <name evidence="1" type="ORF">vBLenPICBM2__41</name>
</gene>
<reference evidence="1 2" key="2">
    <citation type="journal article" date="2019" name="ISME J.">
        <title>Cobaviruses - a new globally distributed phage group infecting Rhodobacteraceae in marine ecosystems.</title>
        <authorList>
            <person name="Bischoff V."/>
            <person name="Bunk B."/>
            <person name="Meier-Kolthoff J.P."/>
            <person name="Sproer C."/>
            <person name="Poehlein A."/>
            <person name="Dogs M."/>
            <person name="Nguyen M."/>
            <person name="Petersen J."/>
            <person name="Daniel R."/>
            <person name="Overmann J."/>
            <person name="Goker M."/>
            <person name="Simon M."/>
            <person name="Brinkhoff T."/>
            <person name="Moraru C."/>
        </authorList>
    </citation>
    <scope>NUCLEOTIDE SEQUENCE [LARGE SCALE GENOMIC DNA]</scope>
</reference>